<sequence>MIGSITLGKFLPLHGGSRAWFATIARQGGGPRTRSGGILPSKEANDRSGKIKSRLGNLPSLKEFVHKTAVVRQYRDFLRAVVMIPDETFRQSALDEVRRTFRQHSFMTDKIAIDMEVADGGRRLNQVRSMVGYVDPRSNDDSDSWLNIDDKEDKRGRVGVEWPWDQHFSTPN</sequence>
<organism evidence="3">
    <name type="scientific">Odontella aurita</name>
    <dbReference type="NCBI Taxonomy" id="265563"/>
    <lineage>
        <taxon>Eukaryota</taxon>
        <taxon>Sar</taxon>
        <taxon>Stramenopiles</taxon>
        <taxon>Ochrophyta</taxon>
        <taxon>Bacillariophyta</taxon>
        <taxon>Mediophyceae</taxon>
        <taxon>Biddulphiophycidae</taxon>
        <taxon>Eupodiscales</taxon>
        <taxon>Odontellaceae</taxon>
        <taxon>Odontella</taxon>
    </lineage>
</organism>
<dbReference type="EMBL" id="HBKQ01039871">
    <property type="protein sequence ID" value="CAE2262436.1"/>
    <property type="molecule type" value="Transcribed_RNA"/>
</dbReference>
<evidence type="ECO:0000259" key="2">
    <source>
        <dbReference type="Pfam" id="PF05347"/>
    </source>
</evidence>
<dbReference type="InterPro" id="IPR008011">
    <property type="entry name" value="Complex1_LYR_dom"/>
</dbReference>
<accession>A0A7S4JFV4</accession>
<evidence type="ECO:0000313" key="3">
    <source>
        <dbReference type="EMBL" id="CAE2262436.1"/>
    </source>
</evidence>
<name>A0A7S4JFV4_9STRA</name>
<evidence type="ECO:0000256" key="1">
    <source>
        <dbReference type="SAM" id="MobiDB-lite"/>
    </source>
</evidence>
<proteinExistence type="predicted"/>
<reference evidence="3" key="1">
    <citation type="submission" date="2021-01" db="EMBL/GenBank/DDBJ databases">
        <authorList>
            <person name="Corre E."/>
            <person name="Pelletier E."/>
            <person name="Niang G."/>
            <person name="Scheremetjew M."/>
            <person name="Finn R."/>
            <person name="Kale V."/>
            <person name="Holt S."/>
            <person name="Cochrane G."/>
            <person name="Meng A."/>
            <person name="Brown T."/>
            <person name="Cohen L."/>
        </authorList>
    </citation>
    <scope>NUCLEOTIDE SEQUENCE</scope>
    <source>
        <strain evidence="3">Isolate 1302-5</strain>
    </source>
</reference>
<gene>
    <name evidence="3" type="ORF">OAUR00152_LOCUS27513</name>
</gene>
<feature type="region of interest" description="Disordered" evidence="1">
    <location>
        <begin position="28"/>
        <end position="50"/>
    </location>
</feature>
<dbReference type="Pfam" id="PF05347">
    <property type="entry name" value="Complex1_LYR"/>
    <property type="match status" value="1"/>
</dbReference>
<feature type="domain" description="Complex 1 LYR protein" evidence="2">
    <location>
        <begin position="70"/>
        <end position="125"/>
    </location>
</feature>
<dbReference type="AlphaFoldDB" id="A0A7S4JFV4"/>
<protein>
    <recommendedName>
        <fullName evidence="2">Complex 1 LYR protein domain-containing protein</fullName>
    </recommendedName>
</protein>